<evidence type="ECO:0000259" key="13">
    <source>
        <dbReference type="Pfam" id="PF17655"/>
    </source>
</evidence>
<dbReference type="AlphaFoldDB" id="A0A2T2YG20"/>
<evidence type="ECO:0000256" key="10">
    <source>
        <dbReference type="ARBA" id="ARBA00023303"/>
    </source>
</evidence>
<dbReference type="RefSeq" id="WP_106930066.1">
    <property type="nucleotide sequence ID" value="NZ_PYFT01000001.1"/>
</dbReference>
<dbReference type="GO" id="GO:0005242">
    <property type="term" value="F:inward rectifier potassium channel activity"/>
    <property type="evidence" value="ECO:0007669"/>
    <property type="project" value="InterPro"/>
</dbReference>
<feature type="transmembrane region" description="Helical" evidence="11">
    <location>
        <begin position="115"/>
        <end position="139"/>
    </location>
</feature>
<name>A0A2T2YG20_9BACT</name>
<dbReference type="GO" id="GO:0005886">
    <property type="term" value="C:plasma membrane"/>
    <property type="evidence" value="ECO:0007669"/>
    <property type="project" value="TreeGrafter"/>
</dbReference>
<organism evidence="14 15">
    <name type="scientific">Adhaeribacter arboris</name>
    <dbReference type="NCBI Taxonomy" id="2072846"/>
    <lineage>
        <taxon>Bacteria</taxon>
        <taxon>Pseudomonadati</taxon>
        <taxon>Bacteroidota</taxon>
        <taxon>Cytophagia</taxon>
        <taxon>Cytophagales</taxon>
        <taxon>Hymenobacteraceae</taxon>
        <taxon>Adhaeribacter</taxon>
    </lineage>
</organism>
<feature type="transmembrane region" description="Helical" evidence="11">
    <location>
        <begin position="90"/>
        <end position="109"/>
    </location>
</feature>
<keyword evidence="7 11" id="KW-1133">Transmembrane helix</keyword>
<dbReference type="GO" id="GO:0034765">
    <property type="term" value="P:regulation of monoatomic ion transmembrane transport"/>
    <property type="evidence" value="ECO:0007669"/>
    <property type="project" value="TreeGrafter"/>
</dbReference>
<keyword evidence="10" id="KW-0407">Ion channel</keyword>
<dbReference type="EMBL" id="PYFT01000001">
    <property type="protein sequence ID" value="PSR54408.1"/>
    <property type="molecule type" value="Genomic_DNA"/>
</dbReference>
<evidence type="ECO:0000256" key="8">
    <source>
        <dbReference type="ARBA" id="ARBA00023065"/>
    </source>
</evidence>
<keyword evidence="8" id="KW-0406">Ion transport</keyword>
<evidence type="ECO:0000256" key="9">
    <source>
        <dbReference type="ARBA" id="ARBA00023136"/>
    </source>
</evidence>
<feature type="transmembrane region" description="Helical" evidence="11">
    <location>
        <begin position="54"/>
        <end position="78"/>
    </location>
</feature>
<dbReference type="Pfam" id="PF07885">
    <property type="entry name" value="Ion_trans_2"/>
    <property type="match status" value="1"/>
</dbReference>
<gene>
    <name evidence="14" type="ORF">AHMF7605_13255</name>
</gene>
<dbReference type="PRINTS" id="PR00169">
    <property type="entry name" value="KCHANNEL"/>
</dbReference>
<dbReference type="PANTHER" id="PTHR11767:SF102">
    <property type="entry name" value="INWARDLY RECTIFYING POTASSIUM CHANNEL 1, ISOFORM F"/>
    <property type="match status" value="1"/>
</dbReference>
<keyword evidence="2" id="KW-0813">Transport</keyword>
<evidence type="ECO:0000259" key="12">
    <source>
        <dbReference type="Pfam" id="PF07885"/>
    </source>
</evidence>
<dbReference type="SUPFAM" id="SSF81296">
    <property type="entry name" value="E set domains"/>
    <property type="match status" value="1"/>
</dbReference>
<keyword evidence="3" id="KW-0633">Potassium transport</keyword>
<dbReference type="InterPro" id="IPR013518">
    <property type="entry name" value="K_chnl_inward-rec_Kir_cyto"/>
</dbReference>
<evidence type="ECO:0000256" key="4">
    <source>
        <dbReference type="ARBA" id="ARBA00022692"/>
    </source>
</evidence>
<keyword evidence="9 11" id="KW-0472">Membrane</keyword>
<evidence type="ECO:0000256" key="1">
    <source>
        <dbReference type="ARBA" id="ARBA00004141"/>
    </source>
</evidence>
<dbReference type="InterPro" id="IPR016449">
    <property type="entry name" value="K_chnl_inward-rec_Kir"/>
</dbReference>
<keyword evidence="6" id="KW-0630">Potassium</keyword>
<evidence type="ECO:0000256" key="3">
    <source>
        <dbReference type="ARBA" id="ARBA00022538"/>
    </source>
</evidence>
<dbReference type="InterPro" id="IPR041647">
    <property type="entry name" value="IRK_C"/>
</dbReference>
<comment type="subcellular location">
    <subcellularLocation>
        <location evidence="1">Membrane</location>
        <topology evidence="1">Multi-pass membrane protein</topology>
    </subcellularLocation>
</comment>
<evidence type="ECO:0000256" key="6">
    <source>
        <dbReference type="ARBA" id="ARBA00022958"/>
    </source>
</evidence>
<keyword evidence="4 11" id="KW-0812">Transmembrane</keyword>
<proteinExistence type="predicted"/>
<dbReference type="Gene3D" id="1.10.287.70">
    <property type="match status" value="1"/>
</dbReference>
<comment type="caution">
    <text evidence="14">The sequence shown here is derived from an EMBL/GenBank/DDBJ whole genome shotgun (WGS) entry which is preliminary data.</text>
</comment>
<keyword evidence="5" id="KW-0851">Voltage-gated channel</keyword>
<dbReference type="Proteomes" id="UP000240357">
    <property type="component" value="Unassembled WGS sequence"/>
</dbReference>
<evidence type="ECO:0000313" key="15">
    <source>
        <dbReference type="Proteomes" id="UP000240357"/>
    </source>
</evidence>
<dbReference type="InterPro" id="IPR014756">
    <property type="entry name" value="Ig_E-set"/>
</dbReference>
<evidence type="ECO:0000256" key="11">
    <source>
        <dbReference type="SAM" id="Phobius"/>
    </source>
</evidence>
<dbReference type="SUPFAM" id="SSF81324">
    <property type="entry name" value="Voltage-gated potassium channels"/>
    <property type="match status" value="1"/>
</dbReference>
<feature type="domain" description="Inward rectifier potassium channel C-terminal" evidence="13">
    <location>
        <begin position="149"/>
        <end position="303"/>
    </location>
</feature>
<dbReference type="PANTHER" id="PTHR11767">
    <property type="entry name" value="INWARD RECTIFIER POTASSIUM CHANNEL"/>
    <property type="match status" value="1"/>
</dbReference>
<dbReference type="Pfam" id="PF17655">
    <property type="entry name" value="IRK_C"/>
    <property type="match status" value="1"/>
</dbReference>
<dbReference type="OrthoDB" id="9813518at2"/>
<dbReference type="GO" id="GO:0034702">
    <property type="term" value="C:monoatomic ion channel complex"/>
    <property type="evidence" value="ECO:0007669"/>
    <property type="project" value="UniProtKB-KW"/>
</dbReference>
<accession>A0A2T2YG20</accession>
<sequence>MLQQTTDPGFGEKYANQTKRIINKDGSFNVVRKGGNFTSRDFYLFLINTSWPKFLGLMLLFYMLINLIFASIYFLAGIEHLANLPPDNKYLSVYFFSVQTFTTVGYGNISPQGIPANIVASFEAMSGWLFFALATGLLYGRFSRPSARILFSRNMIITPAEPWPKLMFRIVNQRSNMLMEMEGRMILVLADRSNNQHNRKYYALKLEIPNIVFFPMNWTMVHVINEESPLYGKTPEDLRRQEAEILIHIKGFDDTFSQVLHTRYSYRHEELVWNARFRRAYETDEYGNIIMHLDEIHNHEPVPETELVGSV</sequence>
<dbReference type="PRINTS" id="PR01320">
    <property type="entry name" value="KIRCHANNEL"/>
</dbReference>
<keyword evidence="15" id="KW-1185">Reference proteome</keyword>
<dbReference type="Gene3D" id="2.60.40.1400">
    <property type="entry name" value="G protein-activated inward rectifier potassium channel 1"/>
    <property type="match status" value="1"/>
</dbReference>
<feature type="domain" description="Potassium channel" evidence="12">
    <location>
        <begin position="65"/>
        <end position="138"/>
    </location>
</feature>
<dbReference type="InterPro" id="IPR013099">
    <property type="entry name" value="K_chnl_dom"/>
</dbReference>
<evidence type="ECO:0000256" key="2">
    <source>
        <dbReference type="ARBA" id="ARBA00022448"/>
    </source>
</evidence>
<dbReference type="GO" id="GO:1990573">
    <property type="term" value="P:potassium ion import across plasma membrane"/>
    <property type="evidence" value="ECO:0007669"/>
    <property type="project" value="TreeGrafter"/>
</dbReference>
<protein>
    <submittedName>
        <fullName evidence="14">Potassium transporter</fullName>
    </submittedName>
</protein>
<evidence type="ECO:0000256" key="5">
    <source>
        <dbReference type="ARBA" id="ARBA00022882"/>
    </source>
</evidence>
<evidence type="ECO:0000256" key="7">
    <source>
        <dbReference type="ARBA" id="ARBA00022989"/>
    </source>
</evidence>
<reference evidence="14 15" key="1">
    <citation type="submission" date="2018-03" db="EMBL/GenBank/DDBJ databases">
        <title>Adhaeribacter sp. HMF7605 Genome sequencing and assembly.</title>
        <authorList>
            <person name="Kang H."/>
            <person name="Kang J."/>
            <person name="Cha I."/>
            <person name="Kim H."/>
            <person name="Joh K."/>
        </authorList>
    </citation>
    <scope>NUCLEOTIDE SEQUENCE [LARGE SCALE GENOMIC DNA]</scope>
    <source>
        <strain evidence="14 15">HMF7605</strain>
    </source>
</reference>
<evidence type="ECO:0000313" key="14">
    <source>
        <dbReference type="EMBL" id="PSR54408.1"/>
    </source>
</evidence>